<name>M5RM30_9BACT</name>
<organism evidence="1 2">
    <name type="scientific">Rhodopirellula maiorica SM1</name>
    <dbReference type="NCBI Taxonomy" id="1265738"/>
    <lineage>
        <taxon>Bacteria</taxon>
        <taxon>Pseudomonadati</taxon>
        <taxon>Planctomycetota</taxon>
        <taxon>Planctomycetia</taxon>
        <taxon>Pirellulales</taxon>
        <taxon>Pirellulaceae</taxon>
        <taxon>Novipirellula</taxon>
    </lineage>
</organism>
<dbReference type="PATRIC" id="fig|1265738.3.peg.6620"/>
<dbReference type="EMBL" id="ANOG01000958">
    <property type="protein sequence ID" value="EMI16442.1"/>
    <property type="molecule type" value="Genomic_DNA"/>
</dbReference>
<protein>
    <submittedName>
        <fullName evidence="1">Uncharacterized protein</fullName>
    </submittedName>
</protein>
<keyword evidence="2" id="KW-1185">Reference proteome</keyword>
<comment type="caution">
    <text evidence="1">The sequence shown here is derived from an EMBL/GenBank/DDBJ whole genome shotgun (WGS) entry which is preliminary data.</text>
</comment>
<gene>
    <name evidence="1" type="ORF">RMSM_06628</name>
</gene>
<evidence type="ECO:0000313" key="2">
    <source>
        <dbReference type="Proteomes" id="UP000011991"/>
    </source>
</evidence>
<dbReference type="AlphaFoldDB" id="M5RM30"/>
<dbReference type="Proteomes" id="UP000011991">
    <property type="component" value="Unassembled WGS sequence"/>
</dbReference>
<accession>M5RM30</accession>
<evidence type="ECO:0000313" key="1">
    <source>
        <dbReference type="EMBL" id="EMI16442.1"/>
    </source>
</evidence>
<reference evidence="1 2" key="1">
    <citation type="journal article" date="2013" name="Mar. Genomics">
        <title>Expression of sulfatases in Rhodopirellula baltica and the diversity of sulfatases in the genus Rhodopirellula.</title>
        <authorList>
            <person name="Wegner C.E."/>
            <person name="Richter-Heitmann T."/>
            <person name="Klindworth A."/>
            <person name="Klockow C."/>
            <person name="Richter M."/>
            <person name="Achstetter T."/>
            <person name="Glockner F.O."/>
            <person name="Harder J."/>
        </authorList>
    </citation>
    <scope>NUCLEOTIDE SEQUENCE [LARGE SCALE GENOMIC DNA]</scope>
    <source>
        <strain evidence="1 2">SM1</strain>
    </source>
</reference>
<proteinExistence type="predicted"/>
<sequence length="49" mass="5428">MIASENDEAIDHRVETSTDATGVLRHGSRIFIATFRNRGGGFCSNLWDC</sequence>